<dbReference type="Pfam" id="PF03171">
    <property type="entry name" value="2OG-FeII_Oxy"/>
    <property type="match status" value="1"/>
</dbReference>
<feature type="domain" description="Isopenicillin N synthase-like Fe(2+) 2OG dioxygenase" evidence="1">
    <location>
        <begin position="19"/>
        <end position="84"/>
    </location>
</feature>
<name>A0AAE1JDA4_9FABA</name>
<protein>
    <recommendedName>
        <fullName evidence="1">Isopenicillin N synthase-like Fe(2+) 2OG dioxygenase domain-containing protein</fullName>
    </recommendedName>
</protein>
<dbReference type="Gene3D" id="2.60.120.330">
    <property type="entry name" value="B-lactam Antibiotic, Isopenicillin N Synthase, Chain"/>
    <property type="match status" value="1"/>
</dbReference>
<comment type="caution">
    <text evidence="2">The sequence shown here is derived from an EMBL/GenBank/DDBJ whole genome shotgun (WGS) entry which is preliminary data.</text>
</comment>
<dbReference type="SUPFAM" id="SSF51197">
    <property type="entry name" value="Clavaminate synthase-like"/>
    <property type="match status" value="1"/>
</dbReference>
<organism evidence="2 3">
    <name type="scientific">Acacia crassicarpa</name>
    <name type="common">northern wattle</name>
    <dbReference type="NCBI Taxonomy" id="499986"/>
    <lineage>
        <taxon>Eukaryota</taxon>
        <taxon>Viridiplantae</taxon>
        <taxon>Streptophyta</taxon>
        <taxon>Embryophyta</taxon>
        <taxon>Tracheophyta</taxon>
        <taxon>Spermatophyta</taxon>
        <taxon>Magnoliopsida</taxon>
        <taxon>eudicotyledons</taxon>
        <taxon>Gunneridae</taxon>
        <taxon>Pentapetalae</taxon>
        <taxon>rosids</taxon>
        <taxon>fabids</taxon>
        <taxon>Fabales</taxon>
        <taxon>Fabaceae</taxon>
        <taxon>Caesalpinioideae</taxon>
        <taxon>mimosoid clade</taxon>
        <taxon>Acacieae</taxon>
        <taxon>Acacia</taxon>
    </lineage>
</organism>
<keyword evidence="3" id="KW-1185">Reference proteome</keyword>
<dbReference type="PANTHER" id="PTHR47990">
    <property type="entry name" value="2-OXOGLUTARATE (2OG) AND FE(II)-DEPENDENT OXYGENASE SUPERFAMILY PROTEIN-RELATED"/>
    <property type="match status" value="1"/>
</dbReference>
<dbReference type="InterPro" id="IPR027443">
    <property type="entry name" value="IPNS-like_sf"/>
</dbReference>
<reference evidence="2" key="1">
    <citation type="submission" date="2023-10" db="EMBL/GenBank/DDBJ databases">
        <title>Chromosome-level genome of the transformable northern wattle, Acacia crassicarpa.</title>
        <authorList>
            <person name="Massaro I."/>
            <person name="Sinha N.R."/>
            <person name="Poethig S."/>
            <person name="Leichty A.R."/>
        </authorList>
    </citation>
    <scope>NUCLEOTIDE SEQUENCE</scope>
    <source>
        <strain evidence="2">Acra3RX</strain>
        <tissue evidence="2">Leaf</tissue>
    </source>
</reference>
<dbReference type="AlphaFoldDB" id="A0AAE1JDA4"/>
<gene>
    <name evidence="2" type="ORF">QN277_023770</name>
</gene>
<dbReference type="Proteomes" id="UP001293593">
    <property type="component" value="Unassembled WGS sequence"/>
</dbReference>
<evidence type="ECO:0000313" key="3">
    <source>
        <dbReference type="Proteomes" id="UP001293593"/>
    </source>
</evidence>
<proteinExistence type="predicted"/>
<dbReference type="InterPro" id="IPR050231">
    <property type="entry name" value="Iron_ascorbate_oxido_reductase"/>
</dbReference>
<dbReference type="EMBL" id="JAWXYG010000007">
    <property type="protein sequence ID" value="KAK4266911.1"/>
    <property type="molecule type" value="Genomic_DNA"/>
</dbReference>
<sequence>MRSKWMPIAKNGSEIRTEDQTRMLQIFKEEIEWVPVHLDLDVFMVNVSDVLELLSNGRFTPVLHYCTTASKKTRRYSYAYFHRPSPEALLSPFNFSPHFRALIMREYDAFKAKDPHNALASISVSSLN</sequence>
<accession>A0AAE1JDA4</accession>
<evidence type="ECO:0000313" key="2">
    <source>
        <dbReference type="EMBL" id="KAK4266911.1"/>
    </source>
</evidence>
<dbReference type="InterPro" id="IPR044861">
    <property type="entry name" value="IPNS-like_FE2OG_OXY"/>
</dbReference>
<evidence type="ECO:0000259" key="1">
    <source>
        <dbReference type="Pfam" id="PF03171"/>
    </source>
</evidence>